<dbReference type="InterPro" id="IPR036691">
    <property type="entry name" value="Endo/exonu/phosph_ase_sf"/>
</dbReference>
<gene>
    <name evidence="1" type="ORF">HPB51_019327</name>
</gene>
<dbReference type="SUPFAM" id="SSF56219">
    <property type="entry name" value="DNase I-like"/>
    <property type="match status" value="1"/>
</dbReference>
<organism evidence="1 2">
    <name type="scientific">Rhipicephalus microplus</name>
    <name type="common">Cattle tick</name>
    <name type="synonym">Boophilus microplus</name>
    <dbReference type="NCBI Taxonomy" id="6941"/>
    <lineage>
        <taxon>Eukaryota</taxon>
        <taxon>Metazoa</taxon>
        <taxon>Ecdysozoa</taxon>
        <taxon>Arthropoda</taxon>
        <taxon>Chelicerata</taxon>
        <taxon>Arachnida</taxon>
        <taxon>Acari</taxon>
        <taxon>Parasitiformes</taxon>
        <taxon>Ixodida</taxon>
        <taxon>Ixodoidea</taxon>
        <taxon>Ixodidae</taxon>
        <taxon>Rhipicephalinae</taxon>
        <taxon>Rhipicephalus</taxon>
        <taxon>Boophilus</taxon>
    </lineage>
</organism>
<accession>A0A9J6DBQ0</accession>
<dbReference type="Proteomes" id="UP000821866">
    <property type="component" value="Chromosome 8"/>
</dbReference>
<dbReference type="AlphaFoldDB" id="A0A9J6DBQ0"/>
<proteinExistence type="predicted"/>
<dbReference type="EMBL" id="JABSTU010000010">
    <property type="protein sequence ID" value="KAH8019370.1"/>
    <property type="molecule type" value="Genomic_DNA"/>
</dbReference>
<dbReference type="VEuPathDB" id="VectorBase:LOC119176656"/>
<reference evidence="1" key="1">
    <citation type="journal article" date="2020" name="Cell">
        <title>Large-Scale Comparative Analyses of Tick Genomes Elucidate Their Genetic Diversity and Vector Capacities.</title>
        <authorList>
            <consortium name="Tick Genome and Microbiome Consortium (TIGMIC)"/>
            <person name="Jia N."/>
            <person name="Wang J."/>
            <person name="Shi W."/>
            <person name="Du L."/>
            <person name="Sun Y."/>
            <person name="Zhan W."/>
            <person name="Jiang J.F."/>
            <person name="Wang Q."/>
            <person name="Zhang B."/>
            <person name="Ji P."/>
            <person name="Bell-Sakyi L."/>
            <person name="Cui X.M."/>
            <person name="Yuan T.T."/>
            <person name="Jiang B.G."/>
            <person name="Yang W.F."/>
            <person name="Lam T.T."/>
            <person name="Chang Q.C."/>
            <person name="Ding S.J."/>
            <person name="Wang X.J."/>
            <person name="Zhu J.G."/>
            <person name="Ruan X.D."/>
            <person name="Zhao L."/>
            <person name="Wei J.T."/>
            <person name="Ye R.Z."/>
            <person name="Que T.C."/>
            <person name="Du C.H."/>
            <person name="Zhou Y.H."/>
            <person name="Cheng J.X."/>
            <person name="Dai P.F."/>
            <person name="Guo W.B."/>
            <person name="Han X.H."/>
            <person name="Huang E.J."/>
            <person name="Li L.F."/>
            <person name="Wei W."/>
            <person name="Gao Y.C."/>
            <person name="Liu J.Z."/>
            <person name="Shao H.Z."/>
            <person name="Wang X."/>
            <person name="Wang C.C."/>
            <person name="Yang T.C."/>
            <person name="Huo Q.B."/>
            <person name="Li W."/>
            <person name="Chen H.Y."/>
            <person name="Chen S.E."/>
            <person name="Zhou L.G."/>
            <person name="Ni X.B."/>
            <person name="Tian J.H."/>
            <person name="Sheng Y."/>
            <person name="Liu T."/>
            <person name="Pan Y.S."/>
            <person name="Xia L.Y."/>
            <person name="Li J."/>
            <person name="Zhao F."/>
            <person name="Cao W.C."/>
        </authorList>
    </citation>
    <scope>NUCLEOTIDE SEQUENCE</scope>
    <source>
        <strain evidence="1">Rmic-2018</strain>
    </source>
</reference>
<dbReference type="VEuPathDB" id="VectorBase:LOC119181536"/>
<evidence type="ECO:0008006" key="3">
    <source>
        <dbReference type="Google" id="ProtNLM"/>
    </source>
</evidence>
<dbReference type="VEuPathDB" id="VectorBase:LOC119168736"/>
<reference evidence="1" key="2">
    <citation type="submission" date="2021-09" db="EMBL/GenBank/DDBJ databases">
        <authorList>
            <person name="Jia N."/>
            <person name="Wang J."/>
            <person name="Shi W."/>
            <person name="Du L."/>
            <person name="Sun Y."/>
            <person name="Zhan W."/>
            <person name="Jiang J."/>
            <person name="Wang Q."/>
            <person name="Zhang B."/>
            <person name="Ji P."/>
            <person name="Sakyi L.B."/>
            <person name="Cui X."/>
            <person name="Yuan T."/>
            <person name="Jiang B."/>
            <person name="Yang W."/>
            <person name="Lam T.T.-Y."/>
            <person name="Chang Q."/>
            <person name="Ding S."/>
            <person name="Wang X."/>
            <person name="Zhu J."/>
            <person name="Ruan X."/>
            <person name="Zhao L."/>
            <person name="Wei J."/>
            <person name="Que T."/>
            <person name="Du C."/>
            <person name="Cheng J."/>
            <person name="Dai P."/>
            <person name="Han X."/>
            <person name="Huang E."/>
            <person name="Gao Y."/>
            <person name="Liu J."/>
            <person name="Shao H."/>
            <person name="Ye R."/>
            <person name="Li L."/>
            <person name="Wei W."/>
            <person name="Wang X."/>
            <person name="Wang C."/>
            <person name="Huo Q."/>
            <person name="Li W."/>
            <person name="Guo W."/>
            <person name="Chen H."/>
            <person name="Chen S."/>
            <person name="Zhou L."/>
            <person name="Zhou L."/>
            <person name="Ni X."/>
            <person name="Tian J."/>
            <person name="Zhou Y."/>
            <person name="Sheng Y."/>
            <person name="Liu T."/>
            <person name="Pan Y."/>
            <person name="Xia L."/>
            <person name="Li J."/>
            <person name="Zhao F."/>
            <person name="Cao W."/>
        </authorList>
    </citation>
    <scope>NUCLEOTIDE SEQUENCE</scope>
    <source>
        <strain evidence="1">Rmic-2018</strain>
        <tissue evidence="1">Larvae</tissue>
    </source>
</reference>
<sequence length="469" mass="52942">MLVGAAKWVDHPPPMDRRAPAARVGGQFALLRTCRYDVSVLLPNIHPRYDRASTAWGSDHIGCRGRDLLDTVAGTGLLIINTGCATFVRRGVKSSAIDPSLVSDQSRYEWKREADAWGSDNYRLHLEPLDRSRTDWPRFRQLSAACPPSGVAYFSHVARCVEAASRKCTVPVGTPVPDIKLLNLRAARRRLQRRATKSDREELWTLYNRLDAVFRRHARRAHWTTRDAPRQLAELLADTLRLSAPESLPEVRREWYKPRCFFLTAGVRNQEVSLSQEKTEAMLLHPSYGAQRYTPKFTLQTIPIPWKRRVTYLGVQLDQRLNWTPAVSDQLRNVPRVASAARALLARGSGCTASLALRIYNGMAAARILYGFPLAALTRSNWETLDTAHRVAIRQVFSLPRSSQIGPTLAEAGDMPLSLRADLRALNHIERMKRSRHGQQLVSGSPHFRTHGWGHALWHSTPSSRALRI</sequence>
<keyword evidence="2" id="KW-1185">Reference proteome</keyword>
<evidence type="ECO:0000313" key="2">
    <source>
        <dbReference type="Proteomes" id="UP000821866"/>
    </source>
</evidence>
<name>A0A9J6DBQ0_RHIMP</name>
<evidence type="ECO:0000313" key="1">
    <source>
        <dbReference type="EMBL" id="KAH8019370.1"/>
    </source>
</evidence>
<comment type="caution">
    <text evidence="1">The sequence shown here is derived from an EMBL/GenBank/DDBJ whole genome shotgun (WGS) entry which is preliminary data.</text>
</comment>
<protein>
    <recommendedName>
        <fullName evidence="3">Tick transposon</fullName>
    </recommendedName>
</protein>